<dbReference type="EMBL" id="NHOO01000011">
    <property type="protein sequence ID" value="OVE47434.1"/>
    <property type="molecule type" value="Genomic_DNA"/>
</dbReference>
<feature type="transmembrane region" description="Helical" evidence="1">
    <location>
        <begin position="159"/>
        <end position="180"/>
    </location>
</feature>
<dbReference type="InterPro" id="IPR022385">
    <property type="entry name" value="Rhs_assc_core"/>
</dbReference>
<gene>
    <name evidence="2" type="ORF">CBW21_14195</name>
</gene>
<keyword evidence="1" id="KW-0472">Membrane</keyword>
<sequence>MGHASLALGSACAGQGQWLRRQRHQGKIMSSRVVGFNGERLDPVGGAIHLGNGHRAYEPVLKRFDQPDSFSPFGRGGINPYAYCAGDPVNRADPSGHMSWQAIAGIASGVVGLALVPFTLGQSLTAAACVLAGLEAASGLAAILSGALENTDPKISSALGWAALAAGAASIGGGLARAALSRGPAGMARTWLNGSGRLPRTGARALDDGYVALGKDIKNLHAIGSHGIPGVANDTEFAYLFEDVYKGAARLNVIAHGRMEESGLSIPLINQATGRYDILGPEELAFLIKQKAGVDYDNYQYARLVVCRSADVIGGSIFAQNFADYTGLTVKAYSGQVRIARDALIAIAGSAGRHNFFGQAALDSAALNERFLRLRPWFGGDKEFFSLHPDRVSSVFSPSWAEALNRLA</sequence>
<dbReference type="SUPFAM" id="SSF56399">
    <property type="entry name" value="ADP-ribosylation"/>
    <property type="match status" value="1"/>
</dbReference>
<protein>
    <recommendedName>
        <fullName evidence="4">RHS repeat-associated core domain-containing protein</fullName>
    </recommendedName>
</protein>
<reference evidence="2 3" key="1">
    <citation type="submission" date="2017-05" db="EMBL/GenBank/DDBJ databases">
        <title>Chromobacterium violaceum GHPS1 isolated from Hydrocarbon polluted soil in French Guiana display an awesome secondary metabolite arsenal and a battery of drug and heavy-metal-resistance and detoxification of xenobiotics proteins.</title>
        <authorList>
            <person name="Belbahri L."/>
        </authorList>
    </citation>
    <scope>NUCLEOTIDE SEQUENCE [LARGE SCALE GENOMIC DNA]</scope>
    <source>
        <strain evidence="2 3">GHPS1</strain>
    </source>
</reference>
<evidence type="ECO:0008006" key="4">
    <source>
        <dbReference type="Google" id="ProtNLM"/>
    </source>
</evidence>
<evidence type="ECO:0000313" key="2">
    <source>
        <dbReference type="EMBL" id="OVE47434.1"/>
    </source>
</evidence>
<evidence type="ECO:0000256" key="1">
    <source>
        <dbReference type="SAM" id="Phobius"/>
    </source>
</evidence>
<evidence type="ECO:0000313" key="3">
    <source>
        <dbReference type="Proteomes" id="UP000196342"/>
    </source>
</evidence>
<keyword evidence="1" id="KW-1133">Transmembrane helix</keyword>
<organism evidence="2 3">
    <name type="scientific">Chromobacterium violaceum</name>
    <dbReference type="NCBI Taxonomy" id="536"/>
    <lineage>
        <taxon>Bacteria</taxon>
        <taxon>Pseudomonadati</taxon>
        <taxon>Pseudomonadota</taxon>
        <taxon>Betaproteobacteria</taxon>
        <taxon>Neisseriales</taxon>
        <taxon>Chromobacteriaceae</taxon>
        <taxon>Chromobacterium</taxon>
    </lineage>
</organism>
<dbReference type="Gene3D" id="2.180.10.10">
    <property type="entry name" value="RHS repeat-associated core"/>
    <property type="match status" value="1"/>
</dbReference>
<dbReference type="NCBIfam" id="TIGR03696">
    <property type="entry name" value="Rhs_assc_core"/>
    <property type="match status" value="1"/>
</dbReference>
<feature type="transmembrane region" description="Helical" evidence="1">
    <location>
        <begin position="127"/>
        <end position="147"/>
    </location>
</feature>
<name>A0A202B7E0_CHRVL</name>
<dbReference type="AlphaFoldDB" id="A0A202B7E0"/>
<keyword evidence="3" id="KW-1185">Reference proteome</keyword>
<comment type="caution">
    <text evidence="2">The sequence shown here is derived from an EMBL/GenBank/DDBJ whole genome shotgun (WGS) entry which is preliminary data.</text>
</comment>
<dbReference type="Proteomes" id="UP000196342">
    <property type="component" value="Unassembled WGS sequence"/>
</dbReference>
<keyword evidence="1" id="KW-0812">Transmembrane</keyword>
<feature type="transmembrane region" description="Helical" evidence="1">
    <location>
        <begin position="98"/>
        <end position="120"/>
    </location>
</feature>
<accession>A0A202B7E0</accession>
<proteinExistence type="predicted"/>